<dbReference type="Pfam" id="PF07977">
    <property type="entry name" value="FabA"/>
    <property type="match status" value="1"/>
</dbReference>
<gene>
    <name evidence="8" type="primary">fabZ</name>
    <name evidence="9" type="ordered locus">Despr_1312</name>
</gene>
<dbReference type="Gene3D" id="3.10.129.10">
    <property type="entry name" value="Hotdog Thioesterase"/>
    <property type="match status" value="1"/>
</dbReference>
<evidence type="ECO:0000313" key="10">
    <source>
        <dbReference type="Proteomes" id="UP000006365"/>
    </source>
</evidence>
<keyword evidence="5 8" id="KW-0443">Lipid metabolism</keyword>
<reference evidence="9 10" key="1">
    <citation type="journal article" date="2011" name="Stand. Genomic Sci.">
        <title>Complete genome sequence of Desulfobulbus propionicus type strain (1pr3).</title>
        <authorList>
            <person name="Pagani I."/>
            <person name="Lapidus A."/>
            <person name="Nolan M."/>
            <person name="Lucas S."/>
            <person name="Hammon N."/>
            <person name="Deshpande S."/>
            <person name="Cheng J.F."/>
            <person name="Chertkov O."/>
            <person name="Davenport K."/>
            <person name="Tapia R."/>
            <person name="Han C."/>
            <person name="Goodwin L."/>
            <person name="Pitluck S."/>
            <person name="Liolios K."/>
            <person name="Mavromatis K."/>
            <person name="Ivanova N."/>
            <person name="Mikhailova N."/>
            <person name="Pati A."/>
            <person name="Chen A."/>
            <person name="Palaniappan K."/>
            <person name="Land M."/>
            <person name="Hauser L."/>
            <person name="Chang Y.J."/>
            <person name="Jeffries C.D."/>
            <person name="Detter J.C."/>
            <person name="Brambilla E."/>
            <person name="Kannan K.P."/>
            <person name="Djao O.D."/>
            <person name="Rohde M."/>
            <person name="Pukall R."/>
            <person name="Spring S."/>
            <person name="Goker M."/>
            <person name="Sikorski J."/>
            <person name="Woyke T."/>
            <person name="Bristow J."/>
            <person name="Eisen J.A."/>
            <person name="Markowitz V."/>
            <person name="Hugenholtz P."/>
            <person name="Kyrpides N.C."/>
            <person name="Klenk H.P."/>
        </authorList>
    </citation>
    <scope>NUCLEOTIDE SEQUENCE [LARGE SCALE GENOMIC DNA]</scope>
    <source>
        <strain evidence="10">ATCC 33891 / DSM 2032 / 1pr3</strain>
    </source>
</reference>
<evidence type="ECO:0000256" key="3">
    <source>
        <dbReference type="ARBA" id="ARBA00022516"/>
    </source>
</evidence>
<evidence type="ECO:0000256" key="1">
    <source>
        <dbReference type="ARBA" id="ARBA00004496"/>
    </source>
</evidence>
<dbReference type="InterPro" id="IPR010084">
    <property type="entry name" value="FabZ"/>
</dbReference>
<dbReference type="InterPro" id="IPR013114">
    <property type="entry name" value="FabA_FabZ"/>
</dbReference>
<comment type="function">
    <text evidence="7 8">Involved in unsaturated fatty acids biosynthesis. Catalyzes the dehydration of short chain beta-hydroxyacyl-ACPs and long chain saturated and unsaturated beta-hydroxyacyl-ACPs.</text>
</comment>
<evidence type="ECO:0000256" key="2">
    <source>
        <dbReference type="ARBA" id="ARBA00022490"/>
    </source>
</evidence>
<dbReference type="NCBIfam" id="TIGR01750">
    <property type="entry name" value="fabZ"/>
    <property type="match status" value="1"/>
</dbReference>
<feature type="active site" evidence="8">
    <location>
        <position position="58"/>
    </location>
</feature>
<comment type="subcellular location">
    <subcellularLocation>
        <location evidence="1 8">Cytoplasm</location>
    </subcellularLocation>
</comment>
<dbReference type="GO" id="GO:0009245">
    <property type="term" value="P:lipid A biosynthetic process"/>
    <property type="evidence" value="ECO:0007669"/>
    <property type="project" value="UniProtKB-UniRule"/>
</dbReference>
<keyword evidence="4 8" id="KW-0441">Lipid A biosynthesis</keyword>
<keyword evidence="10" id="KW-1185">Reference proteome</keyword>
<evidence type="ECO:0000313" key="9">
    <source>
        <dbReference type="EMBL" id="ADW17476.1"/>
    </source>
</evidence>
<evidence type="ECO:0000256" key="8">
    <source>
        <dbReference type="HAMAP-Rule" id="MF_00406"/>
    </source>
</evidence>
<dbReference type="FunFam" id="3.10.129.10:FF:000001">
    <property type="entry name" value="3-hydroxyacyl-[acyl-carrier-protein] dehydratase FabZ"/>
    <property type="match status" value="1"/>
</dbReference>
<dbReference type="InterPro" id="IPR029069">
    <property type="entry name" value="HotDog_dom_sf"/>
</dbReference>
<dbReference type="PANTHER" id="PTHR30272:SF1">
    <property type="entry name" value="3-HYDROXYACYL-[ACYL-CARRIER-PROTEIN] DEHYDRATASE"/>
    <property type="match status" value="1"/>
</dbReference>
<dbReference type="EC" id="4.2.1.59" evidence="8"/>
<dbReference type="GO" id="GO:0019171">
    <property type="term" value="F:(3R)-hydroxyacyl-[acyl-carrier-protein] dehydratase activity"/>
    <property type="evidence" value="ECO:0007669"/>
    <property type="project" value="UniProtKB-EC"/>
</dbReference>
<dbReference type="PANTHER" id="PTHR30272">
    <property type="entry name" value="3-HYDROXYACYL-[ACYL-CARRIER-PROTEIN] DEHYDRATASE"/>
    <property type="match status" value="1"/>
</dbReference>
<comment type="similarity">
    <text evidence="8">Belongs to the thioester dehydratase family. FabZ subfamily.</text>
</comment>
<proteinExistence type="inferred from homology"/>
<evidence type="ECO:0000256" key="7">
    <source>
        <dbReference type="ARBA" id="ARBA00025049"/>
    </source>
</evidence>
<name>A0A7U4DNV4_DESPD</name>
<comment type="catalytic activity">
    <reaction evidence="8">
        <text>a (3R)-hydroxyacyl-[ACP] = a (2E)-enoyl-[ACP] + H2O</text>
        <dbReference type="Rhea" id="RHEA:13097"/>
        <dbReference type="Rhea" id="RHEA-COMP:9925"/>
        <dbReference type="Rhea" id="RHEA-COMP:9945"/>
        <dbReference type="ChEBI" id="CHEBI:15377"/>
        <dbReference type="ChEBI" id="CHEBI:78784"/>
        <dbReference type="ChEBI" id="CHEBI:78827"/>
        <dbReference type="EC" id="4.2.1.59"/>
    </reaction>
</comment>
<protein>
    <recommendedName>
        <fullName evidence="8">3-hydroxyacyl-[acyl-carrier-protein] dehydratase FabZ</fullName>
        <ecNumber evidence="8">4.2.1.59</ecNumber>
    </recommendedName>
    <alternativeName>
        <fullName evidence="8">(3R)-hydroxymyristoyl-[acyl-carrier-protein] dehydratase</fullName>
        <shortName evidence="8">(3R)-hydroxymyristoyl-ACP dehydrase</shortName>
    </alternativeName>
    <alternativeName>
        <fullName evidence="8">Beta-hydroxyacyl-ACP dehydratase</fullName>
    </alternativeName>
</protein>
<dbReference type="RefSeq" id="WP_015724018.1">
    <property type="nucleotide sequence ID" value="NC_014972.1"/>
</dbReference>
<keyword evidence="3 8" id="KW-0444">Lipid biosynthesis</keyword>
<dbReference type="SUPFAM" id="SSF54637">
    <property type="entry name" value="Thioesterase/thiol ester dehydrase-isomerase"/>
    <property type="match status" value="1"/>
</dbReference>
<dbReference type="AlphaFoldDB" id="A0A7U4DNV4"/>
<evidence type="ECO:0000256" key="4">
    <source>
        <dbReference type="ARBA" id="ARBA00022556"/>
    </source>
</evidence>
<dbReference type="GO" id="GO:0016020">
    <property type="term" value="C:membrane"/>
    <property type="evidence" value="ECO:0007669"/>
    <property type="project" value="GOC"/>
</dbReference>
<keyword evidence="6 8" id="KW-0456">Lyase</keyword>
<accession>A0A7U4DNV4</accession>
<dbReference type="KEGG" id="dpr:Despr_1312"/>
<evidence type="ECO:0000256" key="5">
    <source>
        <dbReference type="ARBA" id="ARBA00023098"/>
    </source>
</evidence>
<dbReference type="Proteomes" id="UP000006365">
    <property type="component" value="Chromosome"/>
</dbReference>
<dbReference type="EMBL" id="CP002364">
    <property type="protein sequence ID" value="ADW17476.1"/>
    <property type="molecule type" value="Genomic_DNA"/>
</dbReference>
<dbReference type="GO" id="GO:0005737">
    <property type="term" value="C:cytoplasm"/>
    <property type="evidence" value="ECO:0007669"/>
    <property type="project" value="UniProtKB-SubCell"/>
</dbReference>
<dbReference type="GO" id="GO:0006633">
    <property type="term" value="P:fatty acid biosynthetic process"/>
    <property type="evidence" value="ECO:0007669"/>
    <property type="project" value="UniProtKB-UniRule"/>
</dbReference>
<dbReference type="HAMAP" id="MF_00406">
    <property type="entry name" value="FabZ"/>
    <property type="match status" value="1"/>
</dbReference>
<keyword evidence="2 8" id="KW-0963">Cytoplasm</keyword>
<organism evidence="9 10">
    <name type="scientific">Desulfobulbus propionicus (strain ATCC 33891 / DSM 2032 / VKM B-1956 / 1pr3)</name>
    <dbReference type="NCBI Taxonomy" id="577650"/>
    <lineage>
        <taxon>Bacteria</taxon>
        <taxon>Pseudomonadati</taxon>
        <taxon>Thermodesulfobacteriota</taxon>
        <taxon>Desulfobulbia</taxon>
        <taxon>Desulfobulbales</taxon>
        <taxon>Desulfobulbaceae</taxon>
        <taxon>Desulfobulbus</taxon>
    </lineage>
</organism>
<sequence length="151" mass="16726">MTTQTIDVQLPIDIKGIMEILPHRYPFLLVDRIVELEKGKTITGVKNVTMNEPFFQGHFPGEPVMPGVLILEAMAQTGGILACLSDADMIGRLVYFAGVDKARFRRVVRPGDQLVMKLEMIKQKGKVTKMAGKAYVDDQLATEAELMASFA</sequence>
<dbReference type="CDD" id="cd01288">
    <property type="entry name" value="FabZ"/>
    <property type="match status" value="1"/>
</dbReference>
<dbReference type="NCBIfam" id="NF000582">
    <property type="entry name" value="PRK00006.1"/>
    <property type="match status" value="1"/>
</dbReference>
<evidence type="ECO:0000256" key="6">
    <source>
        <dbReference type="ARBA" id="ARBA00023239"/>
    </source>
</evidence>